<evidence type="ECO:0000256" key="1">
    <source>
        <dbReference type="ARBA" id="ARBA00004852"/>
    </source>
</evidence>
<dbReference type="Pfam" id="PF00185">
    <property type="entry name" value="OTCace"/>
    <property type="match status" value="1"/>
</dbReference>
<feature type="binding site" evidence="7">
    <location>
        <position position="104"/>
    </location>
    <ligand>
        <name>carbamoyl phosphate</name>
        <dbReference type="ChEBI" id="CHEBI:58228"/>
    </ligand>
</feature>
<organism evidence="10 11">
    <name type="scientific">Natronospira elongata</name>
    <dbReference type="NCBI Taxonomy" id="3110268"/>
    <lineage>
        <taxon>Bacteria</taxon>
        <taxon>Pseudomonadati</taxon>
        <taxon>Pseudomonadota</taxon>
        <taxon>Gammaproteobacteria</taxon>
        <taxon>Natronospirales</taxon>
        <taxon>Natronospiraceae</taxon>
        <taxon>Natronospira</taxon>
    </lineage>
</organism>
<dbReference type="InterPro" id="IPR006130">
    <property type="entry name" value="Asp/Orn_carbamoylTrfase"/>
</dbReference>
<dbReference type="NCBIfam" id="TIGR00670">
    <property type="entry name" value="asp_carb_tr"/>
    <property type="match status" value="1"/>
</dbReference>
<feature type="binding site" evidence="7">
    <location>
        <position position="267"/>
    </location>
    <ligand>
        <name>carbamoyl phosphate</name>
        <dbReference type="ChEBI" id="CHEBI:58228"/>
    </ligand>
</feature>
<comment type="caution">
    <text evidence="10">The sequence shown here is derived from an EMBL/GenBank/DDBJ whole genome shotgun (WGS) entry which is preliminary data.</text>
</comment>
<name>A0AAP6ML45_9GAMM</name>
<comment type="function">
    <text evidence="5 7">Catalyzes the condensation of carbamoyl phosphate and aspartate to form carbamoyl aspartate and inorganic phosphate, the committed step in the de novo pyrimidine nucleotide biosynthesis pathway.</text>
</comment>
<feature type="domain" description="Aspartate/ornithine carbamoyltransferase carbamoyl-P binding" evidence="9">
    <location>
        <begin position="3"/>
        <end position="146"/>
    </location>
</feature>
<dbReference type="GO" id="GO:0004070">
    <property type="term" value="F:aspartate carbamoyltransferase activity"/>
    <property type="evidence" value="ECO:0007669"/>
    <property type="project" value="UniProtKB-UniRule"/>
</dbReference>
<dbReference type="HAMAP" id="MF_00001">
    <property type="entry name" value="Asp_carb_tr"/>
    <property type="match status" value="1"/>
</dbReference>
<dbReference type="PROSITE" id="PS00097">
    <property type="entry name" value="CARBAMOYLTRANSFERASE"/>
    <property type="match status" value="1"/>
</dbReference>
<comment type="similarity">
    <text evidence="2 7">Belongs to the aspartate/ornithine carbamoyltransferase superfamily. ATCase family.</text>
</comment>
<keyword evidence="4 7" id="KW-0665">Pyrimidine biosynthesis</keyword>
<dbReference type="NCBIfam" id="NF002032">
    <property type="entry name" value="PRK00856.1"/>
    <property type="match status" value="1"/>
</dbReference>
<dbReference type="InterPro" id="IPR036901">
    <property type="entry name" value="Asp/Orn_carbamoylTrfase_sf"/>
</dbReference>
<evidence type="ECO:0000313" key="11">
    <source>
        <dbReference type="Proteomes" id="UP001302316"/>
    </source>
</evidence>
<sequence length="312" mass="33758">MTQHLLAIDDLEPGQLRTLLDLARSHADADPQTESRTQLSGVTVAQLFYEPSTRTRCSFEIAARRLGADVLNLDINHTSTVKGETVVDTVRTLAAMGVRLFVIRHGDARVVQAAADVLPPNCHLLNAGAGTRQHPTQALLDMLTLMRAGFDFARLDISIVGDLRHSRVAASAVEALRMLGAASIRMGGPEGFLPDNAPAGVSLHQDLKETIQGAAVIMALRIQRERIAADVLTDPQLAHPTAYHEQWGLNEARVAQWAPSARVLHPGPMNRGVEIDDELADGPRSLILDQVQNGVAARMAALTWLFHGDSIL</sequence>
<proteinExistence type="inferred from homology"/>
<dbReference type="GO" id="GO:0006520">
    <property type="term" value="P:amino acid metabolic process"/>
    <property type="evidence" value="ECO:0007669"/>
    <property type="project" value="InterPro"/>
</dbReference>
<feature type="binding site" evidence="7">
    <location>
        <position position="134"/>
    </location>
    <ligand>
        <name>carbamoyl phosphate</name>
        <dbReference type="ChEBI" id="CHEBI:58228"/>
    </ligand>
</feature>
<dbReference type="PRINTS" id="PR00101">
    <property type="entry name" value="ATCASE"/>
</dbReference>
<feature type="binding site" evidence="7">
    <location>
        <position position="82"/>
    </location>
    <ligand>
        <name>L-aspartate</name>
        <dbReference type="ChEBI" id="CHEBI:29991"/>
    </ligand>
</feature>
<feature type="binding site" evidence="7">
    <location>
        <position position="54"/>
    </location>
    <ligand>
        <name>carbamoyl phosphate</name>
        <dbReference type="ChEBI" id="CHEBI:58228"/>
    </ligand>
</feature>
<dbReference type="InterPro" id="IPR006132">
    <property type="entry name" value="Asp/Orn_carbamoyltranf_P-bd"/>
</dbReference>
<dbReference type="RefSeq" id="WP_346050887.1">
    <property type="nucleotide sequence ID" value="NZ_JAYGII010000007.1"/>
</dbReference>
<evidence type="ECO:0000259" key="8">
    <source>
        <dbReference type="Pfam" id="PF00185"/>
    </source>
</evidence>
<dbReference type="GO" id="GO:0044205">
    <property type="term" value="P:'de novo' UMP biosynthetic process"/>
    <property type="evidence" value="ECO:0007669"/>
    <property type="project" value="UniProtKB-UniRule"/>
</dbReference>
<evidence type="ECO:0000313" key="10">
    <source>
        <dbReference type="EMBL" id="MEA5445260.1"/>
    </source>
</evidence>
<feature type="binding site" evidence="7">
    <location>
        <position position="137"/>
    </location>
    <ligand>
        <name>carbamoyl phosphate</name>
        <dbReference type="ChEBI" id="CHEBI:58228"/>
    </ligand>
</feature>
<evidence type="ECO:0000256" key="5">
    <source>
        <dbReference type="ARBA" id="ARBA00043884"/>
    </source>
</evidence>
<dbReference type="Gene3D" id="3.40.50.1370">
    <property type="entry name" value="Aspartate/ornithine carbamoyltransferase"/>
    <property type="match status" value="2"/>
</dbReference>
<comment type="catalytic activity">
    <reaction evidence="6 7">
        <text>carbamoyl phosphate + L-aspartate = N-carbamoyl-L-aspartate + phosphate + H(+)</text>
        <dbReference type="Rhea" id="RHEA:20013"/>
        <dbReference type="ChEBI" id="CHEBI:15378"/>
        <dbReference type="ChEBI" id="CHEBI:29991"/>
        <dbReference type="ChEBI" id="CHEBI:32814"/>
        <dbReference type="ChEBI" id="CHEBI:43474"/>
        <dbReference type="ChEBI" id="CHEBI:58228"/>
        <dbReference type="EC" id="2.1.3.2"/>
    </reaction>
</comment>
<dbReference type="Pfam" id="PF02729">
    <property type="entry name" value="OTCace_N"/>
    <property type="match status" value="1"/>
</dbReference>
<dbReference type="InterPro" id="IPR006131">
    <property type="entry name" value="Asp_carbamoyltransf_Asp/Orn-bd"/>
</dbReference>
<keyword evidence="3 7" id="KW-0808">Transferase</keyword>
<dbReference type="EMBL" id="JAYGII010000007">
    <property type="protein sequence ID" value="MEA5445260.1"/>
    <property type="molecule type" value="Genomic_DNA"/>
</dbReference>
<dbReference type="AlphaFoldDB" id="A0AAP6ML45"/>
<dbReference type="GO" id="GO:0005829">
    <property type="term" value="C:cytosol"/>
    <property type="evidence" value="ECO:0007669"/>
    <property type="project" value="TreeGrafter"/>
</dbReference>
<evidence type="ECO:0000259" key="9">
    <source>
        <dbReference type="Pfam" id="PF02729"/>
    </source>
</evidence>
<evidence type="ECO:0000256" key="4">
    <source>
        <dbReference type="ARBA" id="ARBA00022975"/>
    </source>
</evidence>
<dbReference type="Proteomes" id="UP001302316">
    <property type="component" value="Unassembled WGS sequence"/>
</dbReference>
<dbReference type="GO" id="GO:0016597">
    <property type="term" value="F:amino acid binding"/>
    <property type="evidence" value="ECO:0007669"/>
    <property type="project" value="InterPro"/>
</dbReference>
<comment type="subunit">
    <text evidence="7">Heterododecamer (2C3:3R2) of six catalytic PyrB chains organized as two trimers (C3), and six regulatory PyrI chains organized as three dimers (R2).</text>
</comment>
<feature type="binding site" evidence="7">
    <location>
        <position position="268"/>
    </location>
    <ligand>
        <name>carbamoyl phosphate</name>
        <dbReference type="ChEBI" id="CHEBI:58228"/>
    </ligand>
</feature>
<dbReference type="PANTHER" id="PTHR45753:SF6">
    <property type="entry name" value="ASPARTATE CARBAMOYLTRANSFERASE"/>
    <property type="match status" value="1"/>
</dbReference>
<feature type="domain" description="Aspartate/ornithine carbamoyltransferase Asp/Orn-binding" evidence="8">
    <location>
        <begin position="155"/>
        <end position="305"/>
    </location>
</feature>
<evidence type="ECO:0000256" key="7">
    <source>
        <dbReference type="HAMAP-Rule" id="MF_00001"/>
    </source>
</evidence>
<feature type="binding site" evidence="7">
    <location>
        <position position="167"/>
    </location>
    <ligand>
        <name>L-aspartate</name>
        <dbReference type="ChEBI" id="CHEBI:29991"/>
    </ligand>
</feature>
<comment type="pathway">
    <text evidence="1 7">Pyrimidine metabolism; UMP biosynthesis via de novo pathway; (S)-dihydroorotate from bicarbonate: step 2/3.</text>
</comment>
<dbReference type="EC" id="2.1.3.2" evidence="7"/>
<dbReference type="SUPFAM" id="SSF53671">
    <property type="entry name" value="Aspartate/ornithine carbamoyltransferase"/>
    <property type="match status" value="1"/>
</dbReference>
<reference evidence="10 11" key="1">
    <citation type="submission" date="2023-12" db="EMBL/GenBank/DDBJ databases">
        <title>Whole-genome sequencing of halo(alkali)philic microorganisms from hypersaline lakes.</title>
        <authorList>
            <person name="Sorokin D.Y."/>
            <person name="Merkel A.Y."/>
            <person name="Messina E."/>
            <person name="Yakimov M."/>
        </authorList>
    </citation>
    <scope>NUCLEOTIDE SEQUENCE [LARGE SCALE GENOMIC DNA]</scope>
    <source>
        <strain evidence="10 11">AB-CW1</strain>
    </source>
</reference>
<feature type="binding site" evidence="7">
    <location>
        <position position="221"/>
    </location>
    <ligand>
        <name>L-aspartate</name>
        <dbReference type="ChEBI" id="CHEBI:29991"/>
    </ligand>
</feature>
<evidence type="ECO:0000256" key="2">
    <source>
        <dbReference type="ARBA" id="ARBA00008896"/>
    </source>
</evidence>
<dbReference type="GO" id="GO:0006207">
    <property type="term" value="P:'de novo' pyrimidine nucleobase biosynthetic process"/>
    <property type="evidence" value="ECO:0007669"/>
    <property type="project" value="InterPro"/>
</dbReference>
<dbReference type="InterPro" id="IPR002082">
    <property type="entry name" value="Asp_carbamoyltransf"/>
</dbReference>
<accession>A0AAP6ML45</accession>
<gene>
    <name evidence="7" type="primary">pyrB</name>
    <name evidence="10" type="ORF">VCB98_05455</name>
</gene>
<evidence type="ECO:0000256" key="6">
    <source>
        <dbReference type="ARBA" id="ARBA00048859"/>
    </source>
</evidence>
<evidence type="ECO:0000256" key="3">
    <source>
        <dbReference type="ARBA" id="ARBA00022679"/>
    </source>
</evidence>
<protein>
    <recommendedName>
        <fullName evidence="7">Aspartate carbamoyltransferase</fullName>
        <ecNumber evidence="7">2.1.3.2</ecNumber>
    </recommendedName>
    <alternativeName>
        <fullName evidence="7">Aspartate transcarbamylase</fullName>
        <shortName evidence="7">ATCase</shortName>
    </alternativeName>
</protein>
<feature type="binding site" evidence="7">
    <location>
        <position position="55"/>
    </location>
    <ligand>
        <name>carbamoyl phosphate</name>
        <dbReference type="ChEBI" id="CHEBI:58228"/>
    </ligand>
</feature>
<dbReference type="PANTHER" id="PTHR45753">
    <property type="entry name" value="ORNITHINE CARBAMOYLTRANSFERASE, MITOCHONDRIAL"/>
    <property type="match status" value="1"/>
</dbReference>
<dbReference type="PRINTS" id="PR00100">
    <property type="entry name" value="AOTCASE"/>
</dbReference>
<keyword evidence="11" id="KW-1185">Reference proteome</keyword>